<dbReference type="Proteomes" id="UP000463949">
    <property type="component" value="Chromosome"/>
</dbReference>
<accession>A0A857GK77</accession>
<dbReference type="PANTHER" id="PTHR36931:SF1">
    <property type="entry name" value="UPF0153 PROTEIN YEIW"/>
    <property type="match status" value="1"/>
</dbReference>
<sequence length="93" mass="9815">MSDLITSDTSGGCRAGCGACCIAPSISSPIPGMPNGKPAGVRCVQLDANNLCKLFGSPQRPRVCGQFDYDPLVCGEHRDEALATLTWLEESTR</sequence>
<dbReference type="Pfam" id="PF03692">
    <property type="entry name" value="CxxCxxCC"/>
    <property type="match status" value="1"/>
</dbReference>
<dbReference type="EMBL" id="CP024621">
    <property type="protein sequence ID" value="QHD49679.1"/>
    <property type="molecule type" value="Genomic_DNA"/>
</dbReference>
<dbReference type="InterPro" id="IPR005358">
    <property type="entry name" value="Puta_zinc/iron-chelating_dom"/>
</dbReference>
<reference evidence="1 2" key="1">
    <citation type="submission" date="2017-10" db="EMBL/GenBank/DDBJ databases">
        <title>Coral associated bacteria.</title>
        <authorList>
            <person name="Wang X."/>
        </authorList>
    </citation>
    <scope>NUCLEOTIDE SEQUENCE [LARGE SCALE GENOMIC DNA]</scope>
    <source>
        <strain evidence="1 2">SCSIO 43005</strain>
    </source>
</reference>
<dbReference type="RefSeq" id="WP_159341997.1">
    <property type="nucleotide sequence ID" value="NZ_CP024621.1"/>
</dbReference>
<dbReference type="OrthoDB" id="9803986at2"/>
<dbReference type="AlphaFoldDB" id="A0A857GK77"/>
<dbReference type="InterPro" id="IPR052572">
    <property type="entry name" value="UPF0153_domain"/>
</dbReference>
<proteinExistence type="predicted"/>
<dbReference type="KEGG" id="hmd:CTT34_08245"/>
<dbReference type="PANTHER" id="PTHR36931">
    <property type="entry name" value="UPF0153 PROTEIN YEIW"/>
    <property type="match status" value="1"/>
</dbReference>
<evidence type="ECO:0000313" key="2">
    <source>
        <dbReference type="Proteomes" id="UP000463949"/>
    </source>
</evidence>
<gene>
    <name evidence="1" type="ORF">CTT34_08245</name>
</gene>
<protein>
    <submittedName>
        <fullName evidence="1">Zinc/iron-chelating domain-containing protein</fullName>
    </submittedName>
</protein>
<organism evidence="1 2">
    <name type="scientific">Vreelandella aquamarina</name>
    <dbReference type="NCBI Taxonomy" id="77097"/>
    <lineage>
        <taxon>Bacteria</taxon>
        <taxon>Pseudomonadati</taxon>
        <taxon>Pseudomonadota</taxon>
        <taxon>Gammaproteobacteria</taxon>
        <taxon>Oceanospirillales</taxon>
        <taxon>Halomonadaceae</taxon>
        <taxon>Vreelandella</taxon>
    </lineage>
</organism>
<evidence type="ECO:0000313" key="1">
    <source>
        <dbReference type="EMBL" id="QHD49679.1"/>
    </source>
</evidence>
<name>A0A857GK77_9GAMM</name>